<dbReference type="InterPro" id="IPR010140">
    <property type="entry name" value="Histidinol_P_phosphatase_HisJ"/>
</dbReference>
<dbReference type="SUPFAM" id="SSF89550">
    <property type="entry name" value="PHP domain-like"/>
    <property type="match status" value="1"/>
</dbReference>
<evidence type="ECO:0000259" key="9">
    <source>
        <dbReference type="Pfam" id="PF02811"/>
    </source>
</evidence>
<dbReference type="Gene3D" id="3.20.20.140">
    <property type="entry name" value="Metal-dependent hydrolases"/>
    <property type="match status" value="1"/>
</dbReference>
<name>A0A9D1KJM6_9MOLU</name>
<dbReference type="GO" id="GO:0005737">
    <property type="term" value="C:cytoplasm"/>
    <property type="evidence" value="ECO:0007669"/>
    <property type="project" value="TreeGrafter"/>
</dbReference>
<feature type="domain" description="PHP" evidence="9">
    <location>
        <begin position="13"/>
        <end position="209"/>
    </location>
</feature>
<evidence type="ECO:0000313" key="11">
    <source>
        <dbReference type="Proteomes" id="UP000886758"/>
    </source>
</evidence>
<keyword evidence="5 8" id="KW-0378">Hydrolase</keyword>
<dbReference type="PANTHER" id="PTHR21039:SF0">
    <property type="entry name" value="HISTIDINOL-PHOSPHATASE"/>
    <property type="match status" value="1"/>
</dbReference>
<evidence type="ECO:0000256" key="5">
    <source>
        <dbReference type="ARBA" id="ARBA00022801"/>
    </source>
</evidence>
<evidence type="ECO:0000256" key="4">
    <source>
        <dbReference type="ARBA" id="ARBA00022605"/>
    </source>
</evidence>
<evidence type="ECO:0000256" key="3">
    <source>
        <dbReference type="ARBA" id="ARBA00013085"/>
    </source>
</evidence>
<gene>
    <name evidence="10" type="ORF">IAD46_03200</name>
</gene>
<accession>A0A9D1KJM6</accession>
<evidence type="ECO:0000313" key="10">
    <source>
        <dbReference type="EMBL" id="HIT50013.1"/>
    </source>
</evidence>
<reference evidence="10" key="1">
    <citation type="submission" date="2020-10" db="EMBL/GenBank/DDBJ databases">
        <authorList>
            <person name="Gilroy R."/>
        </authorList>
    </citation>
    <scope>NUCLEOTIDE SEQUENCE</scope>
    <source>
        <strain evidence="10">ChiW17-6978</strain>
    </source>
</reference>
<evidence type="ECO:0000256" key="1">
    <source>
        <dbReference type="ARBA" id="ARBA00004970"/>
    </source>
</evidence>
<evidence type="ECO:0000256" key="2">
    <source>
        <dbReference type="ARBA" id="ARBA00009152"/>
    </source>
</evidence>
<keyword evidence="4 8" id="KW-0028">Amino-acid biosynthesis</keyword>
<evidence type="ECO:0000256" key="7">
    <source>
        <dbReference type="ARBA" id="ARBA00049158"/>
    </source>
</evidence>
<dbReference type="InterPro" id="IPR016195">
    <property type="entry name" value="Pol/histidinol_Pase-like"/>
</dbReference>
<dbReference type="InterPro" id="IPR004013">
    <property type="entry name" value="PHP_dom"/>
</dbReference>
<dbReference type="EC" id="3.1.3.15" evidence="3 8"/>
<comment type="caution">
    <text evidence="10">The sequence shown here is derived from an EMBL/GenBank/DDBJ whole genome shotgun (WGS) entry which is preliminary data.</text>
</comment>
<comment type="catalytic activity">
    <reaction evidence="7 8">
        <text>L-histidinol phosphate + H2O = L-histidinol + phosphate</text>
        <dbReference type="Rhea" id="RHEA:14465"/>
        <dbReference type="ChEBI" id="CHEBI:15377"/>
        <dbReference type="ChEBI" id="CHEBI:43474"/>
        <dbReference type="ChEBI" id="CHEBI:57699"/>
        <dbReference type="ChEBI" id="CHEBI:57980"/>
        <dbReference type="EC" id="3.1.3.15"/>
    </reaction>
</comment>
<comment type="pathway">
    <text evidence="1 8">Amino-acid biosynthesis; L-histidine biosynthesis; L-histidine from 5-phospho-alpha-D-ribose 1-diphosphate: step 8/9.</text>
</comment>
<evidence type="ECO:0000256" key="8">
    <source>
        <dbReference type="RuleBase" id="RU366003"/>
    </source>
</evidence>
<dbReference type="Pfam" id="PF02811">
    <property type="entry name" value="PHP"/>
    <property type="match status" value="1"/>
</dbReference>
<comment type="similarity">
    <text evidence="2 8">Belongs to the PHP hydrolase family. HisK subfamily.</text>
</comment>
<dbReference type="Proteomes" id="UP000886758">
    <property type="component" value="Unassembled WGS sequence"/>
</dbReference>
<organism evidence="10 11">
    <name type="scientific">Candidatus Pelethenecus faecipullorum</name>
    <dbReference type="NCBI Taxonomy" id="2840900"/>
    <lineage>
        <taxon>Bacteria</taxon>
        <taxon>Bacillati</taxon>
        <taxon>Mycoplasmatota</taxon>
        <taxon>Mollicutes</taxon>
        <taxon>Candidatus Pelethenecus</taxon>
    </lineage>
</organism>
<protein>
    <recommendedName>
        <fullName evidence="3 8">Histidinol-phosphatase</fullName>
        <shortName evidence="8">HolPase</shortName>
        <ecNumber evidence="3 8">3.1.3.15</ecNumber>
    </recommendedName>
</protein>
<keyword evidence="6 8" id="KW-0368">Histidine biosynthesis</keyword>
<proteinExistence type="inferred from homology"/>
<dbReference type="GO" id="GO:0004401">
    <property type="term" value="F:histidinol-phosphatase activity"/>
    <property type="evidence" value="ECO:0007669"/>
    <property type="project" value="UniProtKB-UniRule"/>
</dbReference>
<dbReference type="PANTHER" id="PTHR21039">
    <property type="entry name" value="HISTIDINOL PHOSPHATASE-RELATED"/>
    <property type="match status" value="1"/>
</dbReference>
<reference evidence="10" key="2">
    <citation type="journal article" date="2021" name="PeerJ">
        <title>Extensive microbial diversity within the chicken gut microbiome revealed by metagenomics and culture.</title>
        <authorList>
            <person name="Gilroy R."/>
            <person name="Ravi A."/>
            <person name="Getino M."/>
            <person name="Pursley I."/>
            <person name="Horton D.L."/>
            <person name="Alikhan N.F."/>
            <person name="Baker D."/>
            <person name="Gharbi K."/>
            <person name="Hall N."/>
            <person name="Watson M."/>
            <person name="Adriaenssens E.M."/>
            <person name="Foster-Nyarko E."/>
            <person name="Jarju S."/>
            <person name="Secka A."/>
            <person name="Antonio M."/>
            <person name="Oren A."/>
            <person name="Chaudhuri R.R."/>
            <person name="La Ragione R."/>
            <person name="Hildebrand F."/>
            <person name="Pallen M.J."/>
        </authorList>
    </citation>
    <scope>NUCLEOTIDE SEQUENCE</scope>
    <source>
        <strain evidence="10">ChiW17-6978</strain>
    </source>
</reference>
<dbReference type="AlphaFoldDB" id="A0A9D1KJM6"/>
<dbReference type="GO" id="GO:0000105">
    <property type="term" value="P:L-histidine biosynthetic process"/>
    <property type="evidence" value="ECO:0007669"/>
    <property type="project" value="UniProtKB-UniRule"/>
</dbReference>
<evidence type="ECO:0000256" key="6">
    <source>
        <dbReference type="ARBA" id="ARBA00023102"/>
    </source>
</evidence>
<sequence length="282" mass="33123">MDEEVLKMIKANYHTHLLYCNHANGHAEDYIEEALKQGFTELGITDHAPVLECFMTKEEYAHNWCHQPMKLDTMFTRYLPEVRKAQQTYKQIRIWTGFEVEYLPKHQYYIEKLRKEVDYLNLGIHFFTYQGKCLSSYYDVNSQTIYGYLDTAVQAMNTGLFNTLVHPDLFMFDYHDRFGNRCFDEDCRYVTRKLLECAIKNNMYVEINANGIKNSFVYSDGTAWLYPDLSFWTIAKKYPDLKILIGADAHDPTDLASKNVQEVCDFAKKLGLNVAEKMEILH</sequence>
<dbReference type="EMBL" id="DVLF01000101">
    <property type="protein sequence ID" value="HIT50013.1"/>
    <property type="molecule type" value="Genomic_DNA"/>
</dbReference>